<evidence type="ECO:0000313" key="1">
    <source>
        <dbReference type="EMBL" id="SEJ84765.1"/>
    </source>
</evidence>
<organism evidence="1 2">
    <name type="scientific">Deinococcus reticulitermitis</name>
    <dbReference type="NCBI Taxonomy" id="856736"/>
    <lineage>
        <taxon>Bacteria</taxon>
        <taxon>Thermotogati</taxon>
        <taxon>Deinococcota</taxon>
        <taxon>Deinococci</taxon>
        <taxon>Deinococcales</taxon>
        <taxon>Deinococcaceae</taxon>
        <taxon>Deinococcus</taxon>
    </lineage>
</organism>
<dbReference type="AlphaFoldDB" id="A0A1H7CGH2"/>
<dbReference type="Proteomes" id="UP000199223">
    <property type="component" value="Unassembled WGS sequence"/>
</dbReference>
<gene>
    <name evidence="1" type="ORF">SAMN04488058_1238</name>
</gene>
<dbReference type="RefSeq" id="WP_092265588.1">
    <property type="nucleotide sequence ID" value="NZ_FNZA01000023.1"/>
</dbReference>
<dbReference type="STRING" id="856736.SAMN04488058_1238"/>
<dbReference type="InterPro" id="IPR018684">
    <property type="entry name" value="DUF2171"/>
</dbReference>
<evidence type="ECO:0008006" key="3">
    <source>
        <dbReference type="Google" id="ProtNLM"/>
    </source>
</evidence>
<sequence>MTGQQQIREHMPVFCADGQPHGQVDRLDGDYIKLTKDESGRQHWLPLSAVDHVDEHVHLNLNHAQVHEQWLSEDPHPEHRQ</sequence>
<proteinExistence type="predicted"/>
<dbReference type="EMBL" id="FNZA01000023">
    <property type="protein sequence ID" value="SEJ84765.1"/>
    <property type="molecule type" value="Genomic_DNA"/>
</dbReference>
<dbReference type="OrthoDB" id="9803697at2"/>
<name>A0A1H7CGH2_9DEIO</name>
<evidence type="ECO:0000313" key="2">
    <source>
        <dbReference type="Proteomes" id="UP000199223"/>
    </source>
</evidence>
<keyword evidence="2" id="KW-1185">Reference proteome</keyword>
<protein>
    <recommendedName>
        <fullName evidence="3">DUF2171 domain-containing protein</fullName>
    </recommendedName>
</protein>
<reference evidence="2" key="1">
    <citation type="submission" date="2016-10" db="EMBL/GenBank/DDBJ databases">
        <authorList>
            <person name="Varghese N."/>
            <person name="Submissions S."/>
        </authorList>
    </citation>
    <scope>NUCLEOTIDE SEQUENCE [LARGE SCALE GENOMIC DNA]</scope>
    <source>
        <strain evidence="2">CGMCC 1.10218</strain>
    </source>
</reference>
<accession>A0A1H7CGH2</accession>
<dbReference type="Pfam" id="PF09939">
    <property type="entry name" value="DUF2171"/>
    <property type="match status" value="1"/>
</dbReference>